<accession>A0A1G2UTR0</accession>
<name>A0A1G2UTR0_9BACT</name>
<comment type="caution">
    <text evidence="1">The sequence shown here is derived from an EMBL/GenBank/DDBJ whole genome shotgun (WGS) entry which is preliminary data.</text>
</comment>
<reference evidence="1 2" key="1">
    <citation type="journal article" date="2016" name="Nat. Commun.">
        <title>Thousands of microbial genomes shed light on interconnected biogeochemical processes in an aquifer system.</title>
        <authorList>
            <person name="Anantharaman K."/>
            <person name="Brown C.T."/>
            <person name="Hug L.A."/>
            <person name="Sharon I."/>
            <person name="Castelle C.J."/>
            <person name="Probst A.J."/>
            <person name="Thomas B.C."/>
            <person name="Singh A."/>
            <person name="Wilkins M.J."/>
            <person name="Karaoz U."/>
            <person name="Brodie E.L."/>
            <person name="Williams K.H."/>
            <person name="Hubbard S.S."/>
            <person name="Banfield J.F."/>
        </authorList>
    </citation>
    <scope>NUCLEOTIDE SEQUENCE [LARGE SCALE GENOMIC DNA]</scope>
</reference>
<evidence type="ECO:0008006" key="3">
    <source>
        <dbReference type="Google" id="ProtNLM"/>
    </source>
</evidence>
<protein>
    <recommendedName>
        <fullName evidence="3">SHS2 domain-containing protein</fullName>
    </recommendedName>
</protein>
<evidence type="ECO:0000313" key="1">
    <source>
        <dbReference type="EMBL" id="OHB12738.1"/>
    </source>
</evidence>
<evidence type="ECO:0000313" key="2">
    <source>
        <dbReference type="Proteomes" id="UP000176558"/>
    </source>
</evidence>
<gene>
    <name evidence="1" type="ORF">A3G99_01555</name>
</gene>
<dbReference type="EMBL" id="MHWT01000012">
    <property type="protein sequence ID" value="OHB12738.1"/>
    <property type="molecule type" value="Genomic_DNA"/>
</dbReference>
<dbReference type="Proteomes" id="UP000176558">
    <property type="component" value="Unassembled WGS sequence"/>
</dbReference>
<dbReference type="AlphaFoldDB" id="A0A1G2UTR0"/>
<dbReference type="Gene3D" id="3.30.420.40">
    <property type="match status" value="2"/>
</dbReference>
<sequence length="401" mass="45619">MSILSFFRKKEDELSILLDIGNGSINGAIVLFTKNKIPRFIFTGEVPFSIPLQPSAPELSAEMKILLNKILDYLIKNGLSKMTFAKKIEKVLVTFSSPWFALKTKHINLVQQNYFLITKDFLDDIIEKEKKVFEKLLSGEDSPNKSFEIVEKSIVHTKINGYEMSNSLGRKTKNFDAYLCLSVVGKSTIDIVHNAILKNSHIPADMVSIHTFPVVSFIVVRDIFSANSDFIIMDITGEVTDLTLVEDNVVIKSISMPSGRNFIIRQIAKKLDLSAEIAESNLHLYAEGKLDEKTKIQIQTILLDVEKEWSIYLESAIQEFSSQKNIPSTVYLTVDSDVAPIYKDFLSLVKTDSTAEFRKNMNLIHINKETLSHFYETQMEVEVNEFMAILAVFYNKLFQDK</sequence>
<proteinExistence type="predicted"/>
<organism evidence="1 2">
    <name type="scientific">Candidatus Zambryskibacteria bacterium RIFCSPLOWO2_12_FULL_39_23</name>
    <dbReference type="NCBI Taxonomy" id="1802776"/>
    <lineage>
        <taxon>Bacteria</taxon>
        <taxon>Candidatus Zambryskiibacteriota</taxon>
    </lineage>
</organism>